<comment type="caution">
    <text evidence="2">The sequence shown here is derived from an EMBL/GenBank/DDBJ whole genome shotgun (WGS) entry which is preliminary data.</text>
</comment>
<dbReference type="NCBIfam" id="TIGR01686">
    <property type="entry name" value="FkbH"/>
    <property type="match status" value="1"/>
</dbReference>
<keyword evidence="3" id="KW-1185">Reference proteome</keyword>
<dbReference type="PROSITE" id="PS51186">
    <property type="entry name" value="GNAT"/>
    <property type="match status" value="1"/>
</dbReference>
<reference evidence="2" key="2">
    <citation type="submission" date="2021-08" db="EMBL/GenBank/DDBJ databases">
        <authorList>
            <person name="Tani A."/>
            <person name="Ola A."/>
            <person name="Ogura Y."/>
            <person name="Katsura K."/>
            <person name="Hayashi T."/>
        </authorList>
    </citation>
    <scope>NUCLEOTIDE SEQUENCE</scope>
    <source>
        <strain evidence="2">DSM 14458</strain>
    </source>
</reference>
<accession>A0ABQ4V037</accession>
<dbReference type="InterPro" id="IPR036412">
    <property type="entry name" value="HAD-like_sf"/>
</dbReference>
<dbReference type="Gene3D" id="3.40.50.1110">
    <property type="entry name" value="SGNH hydrolase"/>
    <property type="match status" value="1"/>
</dbReference>
<name>A0ABQ4V037_9HYPH</name>
<dbReference type="InterPro" id="IPR010033">
    <property type="entry name" value="HAD_SF_ppase_IIIC"/>
</dbReference>
<evidence type="ECO:0000259" key="1">
    <source>
        <dbReference type="PROSITE" id="PS51186"/>
    </source>
</evidence>
<organism evidence="2 3">
    <name type="scientific">Methylorubrum suomiense</name>
    <dbReference type="NCBI Taxonomy" id="144191"/>
    <lineage>
        <taxon>Bacteria</taxon>
        <taxon>Pseudomonadati</taxon>
        <taxon>Pseudomonadota</taxon>
        <taxon>Alphaproteobacteria</taxon>
        <taxon>Hyphomicrobiales</taxon>
        <taxon>Methylobacteriaceae</taxon>
        <taxon>Methylorubrum</taxon>
    </lineage>
</organism>
<reference evidence="2" key="1">
    <citation type="journal article" date="2021" name="Front. Microbiol.">
        <title>Comprehensive Comparative Genomics and Phenotyping of Methylobacterium Species.</title>
        <authorList>
            <person name="Alessa O."/>
            <person name="Ogura Y."/>
            <person name="Fujitani Y."/>
            <person name="Takami H."/>
            <person name="Hayashi T."/>
            <person name="Sahin N."/>
            <person name="Tani A."/>
        </authorList>
    </citation>
    <scope>NUCLEOTIDE SEQUENCE</scope>
    <source>
        <strain evidence="2">DSM 14458</strain>
    </source>
</reference>
<dbReference type="Gene3D" id="3.40.50.1000">
    <property type="entry name" value="HAD superfamily/HAD-like"/>
    <property type="match status" value="1"/>
</dbReference>
<dbReference type="InterPro" id="IPR023214">
    <property type="entry name" value="HAD_sf"/>
</dbReference>
<dbReference type="Gene3D" id="3.40.630.30">
    <property type="match status" value="1"/>
</dbReference>
<dbReference type="Pfam" id="PF21211">
    <property type="entry name" value="FkbH_N"/>
    <property type="match status" value="1"/>
</dbReference>
<sequence>MPDLDWLPDPGPWAERVAALRQIPSWDGFVALANTRLNAVRTNALARALDAVFAEAPPGLARPPLRLAVLGSATVSHLVAGIRVAGLRRGLWIEIYEGAFGAYRQEILDPSSGLHAFRPDEILLALDTPHATAGFTIGQEADDVRRTDEAVLADWRHLWRAARARFGCGLIQQTLLPTPVPLLGSGEARLPGSRAACVARLNAALHGMAAEEGVDVLAMENAILRHGLTAWHETVWWLRAKQEIAPAAAPFYGDLVARMLAARRGLSRKALVLDLDNTVWGGVVGDDGPANLVLGPGSAEGEAFAAFQTYARDLSRRGIVLAVVSKNDAANALEAFEHHPEMVLRPGEIAAFVANWDDKAANLRRVAERLGLGLDALVFVDDNPYERDRVRTALPEVAVPELPPDVSGYADRIAQAGYFEALGVTSEDRARSGHYAARREVEAQGSDLPAYLAGLEMRLLWRPFTPADLPRIVQLINKTNQFNLTTRRIDEGEAAALLTDPDTLALSFRLIDRLADNGIIGAIIGRRSGTDLIVETWLMSCRVIGRGVEAAMCDVLVAAARDRGVDRLIGLYRPSLKNGMVRDLYPRLGFVDHDFGREEAAERRFALPLERAAPQAIAIRIAAEG</sequence>
<evidence type="ECO:0000313" key="2">
    <source>
        <dbReference type="EMBL" id="GJE77778.1"/>
    </source>
</evidence>
<dbReference type="NCBIfam" id="TIGR01681">
    <property type="entry name" value="HAD-SF-IIIC"/>
    <property type="match status" value="1"/>
</dbReference>
<proteinExistence type="predicted"/>
<dbReference type="SUPFAM" id="SSF55729">
    <property type="entry name" value="Acyl-CoA N-acyltransferases (Nat)"/>
    <property type="match status" value="1"/>
</dbReference>
<dbReference type="SUPFAM" id="SSF56784">
    <property type="entry name" value="HAD-like"/>
    <property type="match status" value="1"/>
</dbReference>
<feature type="domain" description="N-acetyltransferase" evidence="1">
    <location>
        <begin position="459"/>
        <end position="614"/>
    </location>
</feature>
<protein>
    <recommendedName>
        <fullName evidence="1">N-acetyltransferase domain-containing protein</fullName>
    </recommendedName>
</protein>
<dbReference type="InterPro" id="IPR010037">
    <property type="entry name" value="FkbH_domain"/>
</dbReference>
<dbReference type="Proteomes" id="UP001055093">
    <property type="component" value="Unassembled WGS sequence"/>
</dbReference>
<evidence type="ECO:0000313" key="3">
    <source>
        <dbReference type="Proteomes" id="UP001055093"/>
    </source>
</evidence>
<dbReference type="InterPro" id="IPR016181">
    <property type="entry name" value="Acyl_CoA_acyltransferase"/>
</dbReference>
<dbReference type="EMBL" id="BPRE01000017">
    <property type="protein sequence ID" value="GJE77778.1"/>
    <property type="molecule type" value="Genomic_DNA"/>
</dbReference>
<dbReference type="InterPro" id="IPR000182">
    <property type="entry name" value="GNAT_dom"/>
</dbReference>
<dbReference type="InterPro" id="IPR049369">
    <property type="entry name" value="BF1531-like_N"/>
</dbReference>
<dbReference type="RefSeq" id="WP_171015406.1">
    <property type="nucleotide sequence ID" value="NZ_BPRE01000017.1"/>
</dbReference>
<gene>
    <name evidence="2" type="ORF">BGCPKDLD_4385</name>
</gene>
<dbReference type="InterPro" id="IPR036514">
    <property type="entry name" value="SGNH_hydro_sf"/>
</dbReference>